<evidence type="ECO:0000313" key="4">
    <source>
        <dbReference type="EMBL" id="RNI30218.1"/>
    </source>
</evidence>
<evidence type="ECO:0000259" key="3">
    <source>
        <dbReference type="Pfam" id="PF12849"/>
    </source>
</evidence>
<proteinExistence type="predicted"/>
<dbReference type="InterPro" id="IPR024370">
    <property type="entry name" value="PBP_domain"/>
</dbReference>
<keyword evidence="1 2" id="KW-0732">Signal</keyword>
<dbReference type="PANTHER" id="PTHR30570:SF1">
    <property type="entry name" value="PHOSPHATE-BINDING PROTEIN PSTS"/>
    <property type="match status" value="1"/>
</dbReference>
<dbReference type="OrthoDB" id="1450880at2"/>
<dbReference type="Pfam" id="PF12849">
    <property type="entry name" value="PBP_like_2"/>
    <property type="match status" value="1"/>
</dbReference>
<dbReference type="RefSeq" id="WP_123133296.1">
    <property type="nucleotide sequence ID" value="NZ_RJJE01000009.1"/>
</dbReference>
<organism evidence="4 5">
    <name type="scientific">Rufibacter immobilis</name>
    <dbReference type="NCBI Taxonomy" id="1348778"/>
    <lineage>
        <taxon>Bacteria</taxon>
        <taxon>Pseudomonadati</taxon>
        <taxon>Bacteroidota</taxon>
        <taxon>Cytophagia</taxon>
        <taxon>Cytophagales</taxon>
        <taxon>Hymenobacteraceae</taxon>
        <taxon>Rufibacter</taxon>
    </lineage>
</organism>
<keyword evidence="5" id="KW-1185">Reference proteome</keyword>
<accession>A0A3M9MZM4</accession>
<reference evidence="4 5" key="1">
    <citation type="submission" date="2018-11" db="EMBL/GenBank/DDBJ databases">
        <title>Rufibacter latericius sp. nov., isolated from water in Baiyang Lake.</title>
        <authorList>
            <person name="Yang Y."/>
        </authorList>
    </citation>
    <scope>NUCLEOTIDE SEQUENCE [LARGE SCALE GENOMIC DNA]</scope>
    <source>
        <strain evidence="4 5">MCC P1</strain>
    </source>
</reference>
<dbReference type="AlphaFoldDB" id="A0A3M9MZM4"/>
<feature type="signal peptide" evidence="2">
    <location>
        <begin position="1"/>
        <end position="18"/>
    </location>
</feature>
<feature type="domain" description="PBP" evidence="3">
    <location>
        <begin position="29"/>
        <end position="290"/>
    </location>
</feature>
<dbReference type="Gene3D" id="3.40.190.10">
    <property type="entry name" value="Periplasmic binding protein-like II"/>
    <property type="match status" value="2"/>
</dbReference>
<name>A0A3M9MZM4_9BACT</name>
<dbReference type="InterPro" id="IPR050811">
    <property type="entry name" value="Phosphate_ABC_transporter"/>
</dbReference>
<evidence type="ECO:0000256" key="1">
    <source>
        <dbReference type="ARBA" id="ARBA00022729"/>
    </source>
</evidence>
<comment type="caution">
    <text evidence="4">The sequence shown here is derived from an EMBL/GenBank/DDBJ whole genome shotgun (WGS) entry which is preliminary data.</text>
</comment>
<evidence type="ECO:0000256" key="2">
    <source>
        <dbReference type="SAM" id="SignalP"/>
    </source>
</evidence>
<sequence>MKKINLFTFLITAGVAFATFSCGQSGKGPADTTTTGHIKISADESFAPIVDAQIQTFESLYKYANVDVAYKPEVQVVKDLLEDTIRFAVMARQLTDLEKAEFDKLKITPRVYKIAIDGIALILNKENTDTTLTLQQVRDVFTGQTTNWRQLDPTATDGKITIVFDNSSSSTARFILDSINHKKPLPPNTFATTSNSTLVDYVAQNRNAIGVIGVNWISDRRDSTAISFLKKVNVVGISVQDAPTSVDDYIQPYQGYLAQGTYPLRREVFIVSREARAGLGTGFASFITGDKGQRIILKSGLVPASMPVRIVGFSQQE</sequence>
<protein>
    <submittedName>
        <fullName evidence="4">Phosphate ABC transporter substrate-binding protein, PhoT family</fullName>
    </submittedName>
</protein>
<dbReference type="SUPFAM" id="SSF53850">
    <property type="entry name" value="Periplasmic binding protein-like II"/>
    <property type="match status" value="1"/>
</dbReference>
<evidence type="ECO:0000313" key="5">
    <source>
        <dbReference type="Proteomes" id="UP000271010"/>
    </source>
</evidence>
<dbReference type="PANTHER" id="PTHR30570">
    <property type="entry name" value="PERIPLASMIC PHOSPHATE BINDING COMPONENT OF PHOSPHATE ABC TRANSPORTER"/>
    <property type="match status" value="1"/>
</dbReference>
<dbReference type="PROSITE" id="PS51257">
    <property type="entry name" value="PROKAR_LIPOPROTEIN"/>
    <property type="match status" value="1"/>
</dbReference>
<feature type="chain" id="PRO_5018329081" evidence="2">
    <location>
        <begin position="19"/>
        <end position="317"/>
    </location>
</feature>
<dbReference type="Proteomes" id="UP000271010">
    <property type="component" value="Unassembled WGS sequence"/>
</dbReference>
<gene>
    <name evidence="4" type="ORF">EFA69_12020</name>
</gene>
<dbReference type="EMBL" id="RJJE01000009">
    <property type="protein sequence ID" value="RNI30218.1"/>
    <property type="molecule type" value="Genomic_DNA"/>
</dbReference>